<gene>
    <name evidence="1" type="ORF">F5972_10195</name>
</gene>
<proteinExistence type="predicted"/>
<comment type="caution">
    <text evidence="1">The sequence shown here is derived from an EMBL/GenBank/DDBJ whole genome shotgun (WGS) entry which is preliminary data.</text>
</comment>
<evidence type="ECO:0000313" key="1">
    <source>
        <dbReference type="EMBL" id="KAA9379979.1"/>
    </source>
</evidence>
<name>A0A5J5K961_9ACTN</name>
<protein>
    <submittedName>
        <fullName evidence="1">Uncharacterized protein</fullName>
    </submittedName>
</protein>
<dbReference type="RefSeq" id="WP_150933157.1">
    <property type="nucleotide sequence ID" value="NZ_VYTZ01000003.1"/>
</dbReference>
<dbReference type="Proteomes" id="UP000327011">
    <property type="component" value="Unassembled WGS sequence"/>
</dbReference>
<reference evidence="1 2" key="1">
    <citation type="submission" date="2019-09" db="EMBL/GenBank/DDBJ databases">
        <title>Screening of Novel Bioactive Compounds from Soil-Associated.</title>
        <authorList>
            <person name="Gong X."/>
        </authorList>
    </citation>
    <scope>NUCLEOTIDE SEQUENCE [LARGE SCALE GENOMIC DNA]</scope>
    <source>
        <strain evidence="1 2">Gxj-6</strain>
    </source>
</reference>
<keyword evidence="2" id="KW-1185">Reference proteome</keyword>
<accession>A0A5J5K961</accession>
<organism evidence="1 2">
    <name type="scientific">Microbispora cellulosiformans</name>
    <dbReference type="NCBI Taxonomy" id="2614688"/>
    <lineage>
        <taxon>Bacteria</taxon>
        <taxon>Bacillati</taxon>
        <taxon>Actinomycetota</taxon>
        <taxon>Actinomycetes</taxon>
        <taxon>Streptosporangiales</taxon>
        <taxon>Streptosporangiaceae</taxon>
        <taxon>Microbispora</taxon>
    </lineage>
</organism>
<sequence length="158" mass="16086">MTRSFPRAAVVVTTVTTLVVNLSACQAPDHAPAPRAAATSPDAAGAVYVTGAKAGDDPCARVVSAIGYLGLSLLPAGQEEAQHWDGDVRGRFGYLRGTLAMYGSGLPAPAAPAVAAIDDLAGTLSLARTADSRRPRLLREYRTASAAVLTACGRPSPG</sequence>
<dbReference type="EMBL" id="VYTZ01000003">
    <property type="protein sequence ID" value="KAA9379979.1"/>
    <property type="molecule type" value="Genomic_DNA"/>
</dbReference>
<dbReference type="AlphaFoldDB" id="A0A5J5K961"/>
<evidence type="ECO:0000313" key="2">
    <source>
        <dbReference type="Proteomes" id="UP000327011"/>
    </source>
</evidence>